<feature type="region of interest" description="Disordered" evidence="1">
    <location>
        <begin position="231"/>
        <end position="280"/>
    </location>
</feature>
<evidence type="ECO:0000313" key="2">
    <source>
        <dbReference type="EMBL" id="KAG6744502.1"/>
    </source>
</evidence>
<feature type="region of interest" description="Disordered" evidence="1">
    <location>
        <begin position="179"/>
        <end position="216"/>
    </location>
</feature>
<proteinExistence type="predicted"/>
<reference evidence="2" key="1">
    <citation type="journal article" date="2020" name="bioRxiv">
        <title>Hybrid origin of Populus tomentosa Carr. identified through genome sequencing and phylogenomic analysis.</title>
        <authorList>
            <person name="An X."/>
            <person name="Gao K."/>
            <person name="Chen Z."/>
            <person name="Li J."/>
            <person name="Yang X."/>
            <person name="Yang X."/>
            <person name="Zhou J."/>
            <person name="Guo T."/>
            <person name="Zhao T."/>
            <person name="Huang S."/>
            <person name="Miao D."/>
            <person name="Khan W.U."/>
            <person name="Rao P."/>
            <person name="Ye M."/>
            <person name="Lei B."/>
            <person name="Liao W."/>
            <person name="Wang J."/>
            <person name="Ji L."/>
            <person name="Li Y."/>
            <person name="Guo B."/>
            <person name="Mustafa N.S."/>
            <person name="Li S."/>
            <person name="Yun Q."/>
            <person name="Keller S.R."/>
            <person name="Mao J."/>
            <person name="Zhang R."/>
            <person name="Strauss S.H."/>
        </authorList>
    </citation>
    <scope>NUCLEOTIDE SEQUENCE</scope>
    <source>
        <strain evidence="2">GM15</strain>
        <tissue evidence="2">Leaf</tissue>
    </source>
</reference>
<name>A0A8X8C828_POPTO</name>
<dbReference type="Proteomes" id="UP000886885">
    <property type="component" value="Chromosome 16A"/>
</dbReference>
<feature type="compositionally biased region" description="Acidic residues" evidence="1">
    <location>
        <begin position="232"/>
        <end position="244"/>
    </location>
</feature>
<accession>A0A8X8C828</accession>
<organism evidence="2 3">
    <name type="scientific">Populus tomentosa</name>
    <name type="common">Chinese white poplar</name>
    <dbReference type="NCBI Taxonomy" id="118781"/>
    <lineage>
        <taxon>Eukaryota</taxon>
        <taxon>Viridiplantae</taxon>
        <taxon>Streptophyta</taxon>
        <taxon>Embryophyta</taxon>
        <taxon>Tracheophyta</taxon>
        <taxon>Spermatophyta</taxon>
        <taxon>Magnoliopsida</taxon>
        <taxon>eudicotyledons</taxon>
        <taxon>Gunneridae</taxon>
        <taxon>Pentapetalae</taxon>
        <taxon>rosids</taxon>
        <taxon>fabids</taxon>
        <taxon>Malpighiales</taxon>
        <taxon>Salicaceae</taxon>
        <taxon>Saliceae</taxon>
        <taxon>Populus</taxon>
    </lineage>
</organism>
<gene>
    <name evidence="2" type="ORF">POTOM_051135</name>
</gene>
<protein>
    <submittedName>
        <fullName evidence="2">Uncharacterized protein</fullName>
    </submittedName>
</protein>
<dbReference type="AlphaFoldDB" id="A0A8X8C828"/>
<feature type="compositionally biased region" description="Polar residues" evidence="1">
    <location>
        <begin position="182"/>
        <end position="205"/>
    </location>
</feature>
<evidence type="ECO:0000313" key="3">
    <source>
        <dbReference type="Proteomes" id="UP000886885"/>
    </source>
</evidence>
<sequence length="308" mass="35182">MSIQGFLFWELYISTGFVWFLKAMDDEKALASGPEEGPALMEEFWEPHFCCTHEKISDLTSRIKTMSKPWTISSCKRSPYLLKQYRNYKLGEKCKSNLVSAKALLKPDNNNGASEESQYRENITLKYKQSTCFSLFPKPLILYINTGVFSFLSHYLERKYMFLICNGILAILAKSSVSSSKTPASDDQSNLGDERQLSSAPTLSSAKAEATVDDQEVQVASVESLEDIVLATEEEEEEEEEEEATSSQALITEEEEYMEEKRECSVKQEEEGNEELASTEELNRRIEEFIRKMKEEIRIEAQQQLIAV</sequence>
<dbReference type="EMBL" id="JAAWWB010000031">
    <property type="protein sequence ID" value="KAG6744502.1"/>
    <property type="molecule type" value="Genomic_DNA"/>
</dbReference>
<dbReference type="PANTHER" id="PTHR34947">
    <property type="entry name" value="TRANSMEMBRANE PROTEIN"/>
    <property type="match status" value="1"/>
</dbReference>
<evidence type="ECO:0000256" key="1">
    <source>
        <dbReference type="SAM" id="MobiDB-lite"/>
    </source>
</evidence>
<dbReference type="PANTHER" id="PTHR34947:SF4">
    <property type="entry name" value="TRANSMEMBRANE PROTEIN"/>
    <property type="match status" value="1"/>
</dbReference>
<dbReference type="OrthoDB" id="1303733at2759"/>
<feature type="compositionally biased region" description="Basic and acidic residues" evidence="1">
    <location>
        <begin position="259"/>
        <end position="270"/>
    </location>
</feature>
<keyword evidence="3" id="KW-1185">Reference proteome</keyword>
<comment type="caution">
    <text evidence="2">The sequence shown here is derived from an EMBL/GenBank/DDBJ whole genome shotgun (WGS) entry which is preliminary data.</text>
</comment>